<organism evidence="1 2">
    <name type="scientific">Trifolium pratense</name>
    <name type="common">Red clover</name>
    <dbReference type="NCBI Taxonomy" id="57577"/>
    <lineage>
        <taxon>Eukaryota</taxon>
        <taxon>Viridiplantae</taxon>
        <taxon>Streptophyta</taxon>
        <taxon>Embryophyta</taxon>
        <taxon>Tracheophyta</taxon>
        <taxon>Spermatophyta</taxon>
        <taxon>Magnoliopsida</taxon>
        <taxon>eudicotyledons</taxon>
        <taxon>Gunneridae</taxon>
        <taxon>Pentapetalae</taxon>
        <taxon>rosids</taxon>
        <taxon>fabids</taxon>
        <taxon>Fabales</taxon>
        <taxon>Fabaceae</taxon>
        <taxon>Papilionoideae</taxon>
        <taxon>50 kb inversion clade</taxon>
        <taxon>NPAAA clade</taxon>
        <taxon>Hologalegina</taxon>
        <taxon>IRL clade</taxon>
        <taxon>Trifolieae</taxon>
        <taxon>Trifolium</taxon>
    </lineage>
</organism>
<sequence>MLIDQGLQVGLMACNKMTAVESKIQNAWMGSDLNISPFSKNLSLHYVTRSSHCQKRDCLPLLKSTRGLKDDCVTGTNKEELAFQDSEKEIIAEATTTSSNYLSELIPQQLLCCRVLDAVEDPYS</sequence>
<reference evidence="1 2" key="1">
    <citation type="journal article" date="2014" name="Am. J. Bot.">
        <title>Genome assembly and annotation for red clover (Trifolium pratense; Fabaceae).</title>
        <authorList>
            <person name="Istvanek J."/>
            <person name="Jaros M."/>
            <person name="Krenek A."/>
            <person name="Repkova J."/>
        </authorList>
    </citation>
    <scope>NUCLEOTIDE SEQUENCE [LARGE SCALE GENOMIC DNA]</scope>
    <source>
        <strain evidence="2">cv. Tatra</strain>
        <tissue evidence="1">Young leaves</tissue>
    </source>
</reference>
<proteinExistence type="predicted"/>
<evidence type="ECO:0000313" key="1">
    <source>
        <dbReference type="EMBL" id="PNY14048.1"/>
    </source>
</evidence>
<dbReference type="Proteomes" id="UP000236291">
    <property type="component" value="Unassembled WGS sequence"/>
</dbReference>
<name>A0A2K3PFH1_TRIPR</name>
<protein>
    <submittedName>
        <fullName evidence="1">Uncharacterized protein</fullName>
    </submittedName>
</protein>
<reference evidence="1 2" key="2">
    <citation type="journal article" date="2017" name="Front. Plant Sci.">
        <title>Gene Classification and Mining of Molecular Markers Useful in Red Clover (Trifolium pratense) Breeding.</title>
        <authorList>
            <person name="Istvanek J."/>
            <person name="Dluhosova J."/>
            <person name="Dluhos P."/>
            <person name="Patkova L."/>
            <person name="Nedelnik J."/>
            <person name="Repkova J."/>
        </authorList>
    </citation>
    <scope>NUCLEOTIDE SEQUENCE [LARGE SCALE GENOMIC DNA]</scope>
    <source>
        <strain evidence="2">cv. Tatra</strain>
        <tissue evidence="1">Young leaves</tissue>
    </source>
</reference>
<gene>
    <name evidence="1" type="ORF">L195_g010719</name>
</gene>
<comment type="caution">
    <text evidence="1">The sequence shown here is derived from an EMBL/GenBank/DDBJ whole genome shotgun (WGS) entry which is preliminary data.</text>
</comment>
<evidence type="ECO:0000313" key="2">
    <source>
        <dbReference type="Proteomes" id="UP000236291"/>
    </source>
</evidence>
<dbReference type="AlphaFoldDB" id="A0A2K3PFH1"/>
<dbReference type="EMBL" id="ASHM01006546">
    <property type="protein sequence ID" value="PNY14048.1"/>
    <property type="molecule type" value="Genomic_DNA"/>
</dbReference>
<accession>A0A2K3PFH1</accession>